<reference evidence="2 3" key="1">
    <citation type="submission" date="2015-12" db="EMBL/GenBank/DDBJ databases">
        <title>The genome of Folsomia candida.</title>
        <authorList>
            <person name="Faddeeva A."/>
            <person name="Derks M.F."/>
            <person name="Anvar Y."/>
            <person name="Smit S."/>
            <person name="Van Straalen N."/>
            <person name="Roelofs D."/>
        </authorList>
    </citation>
    <scope>NUCLEOTIDE SEQUENCE [LARGE SCALE GENOMIC DNA]</scope>
    <source>
        <strain evidence="2 3">VU population</strain>
        <tissue evidence="2">Whole body</tissue>
    </source>
</reference>
<evidence type="ECO:0000313" key="3">
    <source>
        <dbReference type="Proteomes" id="UP000198287"/>
    </source>
</evidence>
<dbReference type="Proteomes" id="UP000198287">
    <property type="component" value="Unassembled WGS sequence"/>
</dbReference>
<keyword evidence="1" id="KW-0472">Membrane</keyword>
<feature type="transmembrane region" description="Helical" evidence="1">
    <location>
        <begin position="202"/>
        <end position="227"/>
    </location>
</feature>
<dbReference type="STRING" id="158441.A0A226DY30"/>
<accession>A0A226DY30</accession>
<sequence>MKVIIWGVRQQSSTVDKFKRIFSPVYPEMFLVSYNKNEPDTSGLWFSNRFHSRMMTDPWMSISCAGFSNISSIPCPGVIARVLQNIYSYNKFYWVPLIKERLRYERNSNVTKFIQNYISLGNPGHAEWYELLRKVSIEDVLNVLLFSETGFFTHLKLGPYEFRSLWIFTPFYNERFEKLDFTRWTTSSYNFLSCHNVKRRQFAIYSFPFDSTTWILIGFSLPVIFLATKENSKTDLLFDLIVLAGNLIEISNSQRKQRPINLFLLWVWIFCAMVLTTWYKTLFTSDAIQPFETYADWKSALDLIGFQILTPLEDSDTAEEEYKLGNPYAYRAPLLNVLTSGLKSLKKFKEVENYIYEQWKPYSGESFGYLHYKYWEHFINNVTNEKMAYVDTSENIDNLLPFINEKGKHFNAKFLKGEHLYPDFLESFQHWRLLAAILFQLAREGWQILQSLDPTRKQNDKDTMFFEIAKPDPHAEIFVMSFNRFDRIRLINPPNSKVVDTFKATVSKEWPPGICGQRIYYGADELELFGNPWATRKKEESIAAKQLVAHLIYAMKRIGYKLYAAVDITGRIQPGNSNSRKNGSLDVLAFRKVSQIWGN</sequence>
<organism evidence="2 3">
    <name type="scientific">Folsomia candida</name>
    <name type="common">Springtail</name>
    <dbReference type="NCBI Taxonomy" id="158441"/>
    <lineage>
        <taxon>Eukaryota</taxon>
        <taxon>Metazoa</taxon>
        <taxon>Ecdysozoa</taxon>
        <taxon>Arthropoda</taxon>
        <taxon>Hexapoda</taxon>
        <taxon>Collembola</taxon>
        <taxon>Entomobryomorpha</taxon>
        <taxon>Isotomoidea</taxon>
        <taxon>Isotomidae</taxon>
        <taxon>Proisotominae</taxon>
        <taxon>Folsomia</taxon>
    </lineage>
</organism>
<dbReference type="EMBL" id="LNIX01000010">
    <property type="protein sequence ID" value="OXA49714.1"/>
    <property type="molecule type" value="Genomic_DNA"/>
</dbReference>
<protein>
    <submittedName>
        <fullName evidence="2">Uncharacterized protein</fullName>
    </submittedName>
</protein>
<feature type="transmembrane region" description="Helical" evidence="1">
    <location>
        <begin position="260"/>
        <end position="279"/>
    </location>
</feature>
<keyword evidence="1" id="KW-1133">Transmembrane helix</keyword>
<dbReference type="PANTHER" id="PTHR38696:SF1">
    <property type="entry name" value="MEDIATOR OF RNA POLYMERASE II TRANSCRIPTION SUBUNIT 13"/>
    <property type="match status" value="1"/>
</dbReference>
<keyword evidence="3" id="KW-1185">Reference proteome</keyword>
<keyword evidence="1" id="KW-0812">Transmembrane</keyword>
<name>A0A226DY30_FOLCA</name>
<comment type="caution">
    <text evidence="2">The sequence shown here is derived from an EMBL/GenBank/DDBJ whole genome shotgun (WGS) entry which is preliminary data.</text>
</comment>
<evidence type="ECO:0000256" key="1">
    <source>
        <dbReference type="SAM" id="Phobius"/>
    </source>
</evidence>
<dbReference type="PANTHER" id="PTHR38696">
    <property type="entry name" value="MEDIATOR OF RNA POLYMERASE II TRANSCRIPTION SUBUNIT 13"/>
    <property type="match status" value="1"/>
</dbReference>
<dbReference type="AlphaFoldDB" id="A0A226DY30"/>
<proteinExistence type="predicted"/>
<gene>
    <name evidence="2" type="ORF">Fcan01_15832</name>
</gene>
<dbReference type="OrthoDB" id="57679at2759"/>
<evidence type="ECO:0000313" key="2">
    <source>
        <dbReference type="EMBL" id="OXA49714.1"/>
    </source>
</evidence>